<name>A0A9W7LBW7_9STRA</name>
<feature type="transmembrane region" description="Helical" evidence="2">
    <location>
        <begin position="87"/>
        <end position="109"/>
    </location>
</feature>
<feature type="transmembrane region" description="Helical" evidence="2">
    <location>
        <begin position="338"/>
        <end position="361"/>
    </location>
</feature>
<dbReference type="Proteomes" id="UP001165065">
    <property type="component" value="Unassembled WGS sequence"/>
</dbReference>
<dbReference type="GO" id="GO:0016020">
    <property type="term" value="C:membrane"/>
    <property type="evidence" value="ECO:0007669"/>
    <property type="project" value="TreeGrafter"/>
</dbReference>
<keyword evidence="2" id="KW-0472">Membrane</keyword>
<dbReference type="EMBL" id="BRYA01001470">
    <property type="protein sequence ID" value="GMI44158.1"/>
    <property type="molecule type" value="Genomic_DNA"/>
</dbReference>
<evidence type="ECO:0000256" key="2">
    <source>
        <dbReference type="SAM" id="Phobius"/>
    </source>
</evidence>
<comment type="caution">
    <text evidence="3">The sequence shown here is derived from an EMBL/GenBank/DDBJ whole genome shotgun (WGS) entry which is preliminary data.</text>
</comment>
<keyword evidence="4" id="KW-1185">Reference proteome</keyword>
<feature type="transmembrane region" description="Helical" evidence="2">
    <location>
        <begin position="129"/>
        <end position="146"/>
    </location>
</feature>
<feature type="transmembrane region" description="Helical" evidence="2">
    <location>
        <begin position="158"/>
        <end position="176"/>
    </location>
</feature>
<feature type="compositionally biased region" description="Low complexity" evidence="1">
    <location>
        <begin position="57"/>
        <end position="73"/>
    </location>
</feature>
<protein>
    <submittedName>
        <fullName evidence="3">Uncharacterized protein</fullName>
    </submittedName>
</protein>
<feature type="region of interest" description="Disordered" evidence="1">
    <location>
        <begin position="1"/>
        <end position="25"/>
    </location>
</feature>
<dbReference type="GO" id="GO:0007040">
    <property type="term" value="P:lysosome organization"/>
    <property type="evidence" value="ECO:0007669"/>
    <property type="project" value="TreeGrafter"/>
</dbReference>
<reference evidence="4" key="1">
    <citation type="journal article" date="2023" name="Commun. Biol.">
        <title>Genome analysis of Parmales, the sister group of diatoms, reveals the evolutionary specialization of diatoms from phago-mixotrophs to photoautotrophs.</title>
        <authorList>
            <person name="Ban H."/>
            <person name="Sato S."/>
            <person name="Yoshikawa S."/>
            <person name="Yamada K."/>
            <person name="Nakamura Y."/>
            <person name="Ichinomiya M."/>
            <person name="Sato N."/>
            <person name="Blanc-Mathieu R."/>
            <person name="Endo H."/>
            <person name="Kuwata A."/>
            <person name="Ogata H."/>
        </authorList>
    </citation>
    <scope>NUCLEOTIDE SEQUENCE [LARGE SCALE GENOMIC DNA]</scope>
</reference>
<keyword evidence="2" id="KW-0812">Transmembrane</keyword>
<proteinExistence type="predicted"/>
<gene>
    <name evidence="3" type="ORF">TrCOL_g3446</name>
</gene>
<feature type="region of interest" description="Disordered" evidence="1">
    <location>
        <begin position="47"/>
        <end position="80"/>
    </location>
</feature>
<feature type="transmembrane region" description="Helical" evidence="2">
    <location>
        <begin position="255"/>
        <end position="274"/>
    </location>
</feature>
<dbReference type="InterPro" id="IPR029255">
    <property type="entry name" value="CLN6"/>
</dbReference>
<dbReference type="OrthoDB" id="9970199at2759"/>
<dbReference type="PANTHER" id="PTHR16244">
    <property type="entry name" value="CEROID-LIPOFUSCINOSIS NEURONAL PROTEIN 6"/>
    <property type="match status" value="1"/>
</dbReference>
<dbReference type="GO" id="GO:0005783">
    <property type="term" value="C:endoplasmic reticulum"/>
    <property type="evidence" value="ECO:0007669"/>
    <property type="project" value="TreeGrafter"/>
</dbReference>
<dbReference type="Pfam" id="PF15156">
    <property type="entry name" value="CLN6"/>
    <property type="match status" value="2"/>
</dbReference>
<evidence type="ECO:0000313" key="4">
    <source>
        <dbReference type="Proteomes" id="UP001165065"/>
    </source>
</evidence>
<feature type="transmembrane region" description="Helical" evidence="2">
    <location>
        <begin position="310"/>
        <end position="326"/>
    </location>
</feature>
<accession>A0A9W7LBW7</accession>
<sequence length="412" mass="46803">MSANEMSAIEMADIENEMSESATTTAPRSLAACLGYDAEAAGDKDSTKLLTKAQRAGGSSSDESDNSENNLLSGDKEQRKGNRKAEFIGTHFLIFLIAGWALDFARPLVTHGSYSHFGLDTHAYPRLGDFMHFLYDLIMIALLYSLMSHSSMPPSTAVQHFTVAIMTHGMAFHLVGDAVQSRLVDMGVDTSLHVHETPLIEACSSAVIGVDNWRCHEGEPFGEVDPEWCSGEGLVTKMDELFENLYMFDEYIGHYMWFAGELFCFLLFFWGCFVKDSDLVGTLPSKLWYLALSPLPLVYFPYLFIEGQAWPEFLGFSSIMTARYFYMRNKGYMMDVNGIFMFQWWFVSLLVFVVWCAVQGVPLPCLLKFRVQKVPEYWESAKHTRLGFFKFFWEMDGHFYDDVDTSVENWGC</sequence>
<dbReference type="PANTHER" id="PTHR16244:SF2">
    <property type="entry name" value="CEROID-LIPOFUSCINOSIS NEURONAL PROTEIN 6"/>
    <property type="match status" value="1"/>
</dbReference>
<keyword evidence="2" id="KW-1133">Transmembrane helix</keyword>
<evidence type="ECO:0000313" key="3">
    <source>
        <dbReference type="EMBL" id="GMI44158.1"/>
    </source>
</evidence>
<feature type="transmembrane region" description="Helical" evidence="2">
    <location>
        <begin position="286"/>
        <end position="304"/>
    </location>
</feature>
<evidence type="ECO:0000256" key="1">
    <source>
        <dbReference type="SAM" id="MobiDB-lite"/>
    </source>
</evidence>
<organism evidence="3 4">
    <name type="scientific">Triparma columacea</name>
    <dbReference type="NCBI Taxonomy" id="722753"/>
    <lineage>
        <taxon>Eukaryota</taxon>
        <taxon>Sar</taxon>
        <taxon>Stramenopiles</taxon>
        <taxon>Ochrophyta</taxon>
        <taxon>Bolidophyceae</taxon>
        <taxon>Parmales</taxon>
        <taxon>Triparmaceae</taxon>
        <taxon>Triparma</taxon>
    </lineage>
</organism>
<dbReference type="AlphaFoldDB" id="A0A9W7LBW7"/>